<feature type="signal peptide" evidence="2">
    <location>
        <begin position="1"/>
        <end position="25"/>
    </location>
</feature>
<dbReference type="Gene3D" id="3.40.190.10">
    <property type="entry name" value="Periplasmic binding protein-like II"/>
    <property type="match status" value="1"/>
</dbReference>
<evidence type="ECO:0000256" key="2">
    <source>
        <dbReference type="SAM" id="SignalP"/>
    </source>
</evidence>
<dbReference type="Pfam" id="PF03401">
    <property type="entry name" value="TctC"/>
    <property type="match status" value="1"/>
</dbReference>
<dbReference type="AlphaFoldDB" id="A0AAW6RLU0"/>
<keyword evidence="2" id="KW-0732">Signal</keyword>
<feature type="chain" id="PRO_5043992278" evidence="2">
    <location>
        <begin position="26"/>
        <end position="325"/>
    </location>
</feature>
<dbReference type="Proteomes" id="UP001237156">
    <property type="component" value="Unassembled WGS sequence"/>
</dbReference>
<dbReference type="InterPro" id="IPR006311">
    <property type="entry name" value="TAT_signal"/>
</dbReference>
<dbReference type="PROSITE" id="PS51318">
    <property type="entry name" value="TAT"/>
    <property type="match status" value="1"/>
</dbReference>
<dbReference type="SUPFAM" id="SSF53850">
    <property type="entry name" value="Periplasmic binding protein-like II"/>
    <property type="match status" value="1"/>
</dbReference>
<comment type="caution">
    <text evidence="3">The sequence shown here is derived from an EMBL/GenBank/DDBJ whole genome shotgun (WGS) entry which is preliminary data.</text>
</comment>
<reference evidence="3 4" key="1">
    <citation type="submission" date="2023-04" db="EMBL/GenBank/DDBJ databases">
        <title>Ottowia paracancer sp. nov., isolated from human stomach.</title>
        <authorList>
            <person name="Song Y."/>
        </authorList>
    </citation>
    <scope>NUCLEOTIDE SEQUENCE [LARGE SCALE GENOMIC DNA]</scope>
    <source>
        <strain evidence="3 4">10c7w1</strain>
    </source>
</reference>
<dbReference type="PANTHER" id="PTHR42928">
    <property type="entry name" value="TRICARBOXYLATE-BINDING PROTEIN"/>
    <property type="match status" value="1"/>
</dbReference>
<name>A0AAW6RLU0_9BURK</name>
<dbReference type="RefSeq" id="WP_279523474.1">
    <property type="nucleotide sequence ID" value="NZ_JARVII010000001.1"/>
</dbReference>
<dbReference type="PANTHER" id="PTHR42928:SF5">
    <property type="entry name" value="BLR1237 PROTEIN"/>
    <property type="match status" value="1"/>
</dbReference>
<dbReference type="PIRSF" id="PIRSF017082">
    <property type="entry name" value="YflP"/>
    <property type="match status" value="1"/>
</dbReference>
<evidence type="ECO:0000313" key="3">
    <source>
        <dbReference type="EMBL" id="MDG9698350.1"/>
    </source>
</evidence>
<dbReference type="InterPro" id="IPR042100">
    <property type="entry name" value="Bug_dom1"/>
</dbReference>
<evidence type="ECO:0000313" key="4">
    <source>
        <dbReference type="Proteomes" id="UP001237156"/>
    </source>
</evidence>
<evidence type="ECO:0000256" key="1">
    <source>
        <dbReference type="ARBA" id="ARBA00006987"/>
    </source>
</evidence>
<sequence>MTARRCLLLSALALAATWAAPAAWAQETAPLRIVVPYPPGGPLDATARVLAERVQGELGTVVVDNKPGAGGNIGMAAVAKAVPDGRTLGVAAVATLAINPWLFRKMPYDAARDFAPVTAVARVPNVLVMNAEAARQLKIASVADLIAYARENPGQLNYGSGGNGSAGHLAGELFKQQAGIEATHIPFNGANPAQLALLGGQVDFNIDNLASAAPNIKSGKLVALAVTSASPSPMLPGVPPLADTLKGFEIDTWWGLVAPAGTPAPVLQKLSSAFGKALASPQAQQRFAAIWAEPLPTTPEQFGELAERERGRYQGIVKLSGARVD</sequence>
<organism evidence="3 4">
    <name type="scientific">Ottowia cancrivicina</name>
    <dbReference type="NCBI Taxonomy" id="3040346"/>
    <lineage>
        <taxon>Bacteria</taxon>
        <taxon>Pseudomonadati</taxon>
        <taxon>Pseudomonadota</taxon>
        <taxon>Betaproteobacteria</taxon>
        <taxon>Burkholderiales</taxon>
        <taxon>Comamonadaceae</taxon>
        <taxon>Ottowia</taxon>
    </lineage>
</organism>
<dbReference type="Gene3D" id="3.40.190.150">
    <property type="entry name" value="Bordetella uptake gene, domain 1"/>
    <property type="match status" value="1"/>
</dbReference>
<dbReference type="InterPro" id="IPR005064">
    <property type="entry name" value="BUG"/>
</dbReference>
<proteinExistence type="inferred from homology"/>
<accession>A0AAW6RLU0</accession>
<dbReference type="EMBL" id="JARVII010000001">
    <property type="protein sequence ID" value="MDG9698350.1"/>
    <property type="molecule type" value="Genomic_DNA"/>
</dbReference>
<dbReference type="CDD" id="cd13578">
    <property type="entry name" value="PBP2_Bug27"/>
    <property type="match status" value="1"/>
</dbReference>
<gene>
    <name evidence="3" type="ORF">QB898_01210</name>
</gene>
<protein>
    <submittedName>
        <fullName evidence="3">Tripartite tricarboxylate transporter substrate binding protein</fullName>
    </submittedName>
</protein>
<comment type="similarity">
    <text evidence="1">Belongs to the UPF0065 (bug) family.</text>
</comment>
<keyword evidence="4" id="KW-1185">Reference proteome</keyword>